<proteinExistence type="predicted"/>
<evidence type="ECO:0000313" key="2">
    <source>
        <dbReference type="Proteomes" id="UP000824120"/>
    </source>
</evidence>
<organism evidence="1 2">
    <name type="scientific">Solanum commersonii</name>
    <name type="common">Commerson's wild potato</name>
    <name type="synonym">Commerson's nightshade</name>
    <dbReference type="NCBI Taxonomy" id="4109"/>
    <lineage>
        <taxon>Eukaryota</taxon>
        <taxon>Viridiplantae</taxon>
        <taxon>Streptophyta</taxon>
        <taxon>Embryophyta</taxon>
        <taxon>Tracheophyta</taxon>
        <taxon>Spermatophyta</taxon>
        <taxon>Magnoliopsida</taxon>
        <taxon>eudicotyledons</taxon>
        <taxon>Gunneridae</taxon>
        <taxon>Pentapetalae</taxon>
        <taxon>asterids</taxon>
        <taxon>lamiids</taxon>
        <taxon>Solanales</taxon>
        <taxon>Solanaceae</taxon>
        <taxon>Solanoideae</taxon>
        <taxon>Solaneae</taxon>
        <taxon>Solanum</taxon>
    </lineage>
</organism>
<keyword evidence="2" id="KW-1185">Reference proteome</keyword>
<name>A0A9J6B1T1_SOLCO</name>
<comment type="caution">
    <text evidence="1">The sequence shown here is derived from an EMBL/GenBank/DDBJ whole genome shotgun (WGS) entry which is preliminary data.</text>
</comment>
<protein>
    <submittedName>
        <fullName evidence="1">Uncharacterized protein</fullName>
    </submittedName>
</protein>
<dbReference type="EMBL" id="JACXVP010000001">
    <property type="protein sequence ID" value="KAG5630733.1"/>
    <property type="molecule type" value="Genomic_DNA"/>
</dbReference>
<dbReference type="AlphaFoldDB" id="A0A9J6B1T1"/>
<reference evidence="1 2" key="1">
    <citation type="submission" date="2020-09" db="EMBL/GenBank/DDBJ databases">
        <title>De no assembly of potato wild relative species, Solanum commersonii.</title>
        <authorList>
            <person name="Cho K."/>
        </authorList>
    </citation>
    <scope>NUCLEOTIDE SEQUENCE [LARGE SCALE GENOMIC DNA]</scope>
    <source>
        <strain evidence="1">LZ3.2</strain>
        <tissue evidence="1">Leaf</tissue>
    </source>
</reference>
<evidence type="ECO:0000313" key="1">
    <source>
        <dbReference type="EMBL" id="KAG5630733.1"/>
    </source>
</evidence>
<dbReference type="Proteomes" id="UP000824120">
    <property type="component" value="Chromosome 1"/>
</dbReference>
<accession>A0A9J6B1T1</accession>
<sequence length="120" mass="14488">MRHKHTWFIKNFLFHGSVNGFRGGFYRRTNPLFISHFYNNFWDKLMKKDPQTKSIYGQELLDQIAATIKEYNRIPNKGMLTDDSTSVNHMARRISNHDKEEQNKMILDYLEEIKRLFFLI</sequence>
<gene>
    <name evidence="1" type="ORF">H5410_002450</name>
</gene>